<dbReference type="PANTHER" id="PTHR30506:SF3">
    <property type="entry name" value="UPF0126 INNER MEMBRANE PROTEIN YADS-RELATED"/>
    <property type="match status" value="1"/>
</dbReference>
<keyword evidence="3" id="KW-1003">Cell membrane</keyword>
<comment type="caution">
    <text evidence="9">The sequence shown here is derived from an EMBL/GenBank/DDBJ whole genome shotgun (WGS) entry which is preliminary data.</text>
</comment>
<sequence>MIAVVPVLPTWLDLGATAIFALSGALMAARLRQTLVTATFFAVVTGVGGGTIRDLMLDAPVFWLRDPWIAPMALATALLAWFTPRQWWERQILEWLDAAGLAMFSVLGTAKALSYGVAPVPAMVLGIISGCAGGIVRDMVAGVPSIIMRPELYVTAAALSAGLTATFAWAGLPNLAAWTIAAGAGFGLRLAAIVWNIKLPGYSRGKE</sequence>
<feature type="transmembrane region" description="Helical" evidence="7">
    <location>
        <begin position="176"/>
        <end position="197"/>
    </location>
</feature>
<keyword evidence="4 7" id="KW-0812">Transmembrane</keyword>
<reference evidence="9 10" key="1">
    <citation type="submission" date="2019-12" db="EMBL/GenBank/DDBJ databases">
        <title>Genomic-based taxomic classification of the family Erythrobacteraceae.</title>
        <authorList>
            <person name="Xu L."/>
        </authorList>
    </citation>
    <scope>NUCLEOTIDE SEQUENCE [LARGE SCALE GENOMIC DNA]</scope>
    <source>
        <strain evidence="9 10">M0322</strain>
    </source>
</reference>
<keyword evidence="10" id="KW-1185">Reference proteome</keyword>
<protein>
    <submittedName>
        <fullName evidence="9">Trimeric intracellular cation channel family protein</fullName>
    </submittedName>
</protein>
<dbReference type="EMBL" id="WTYV01000002">
    <property type="protein sequence ID" value="MXO71425.1"/>
    <property type="molecule type" value="Genomic_DNA"/>
</dbReference>
<feature type="transmembrane region" description="Helical" evidence="7">
    <location>
        <begin position="6"/>
        <end position="28"/>
    </location>
</feature>
<dbReference type="AlphaFoldDB" id="A0A844YSV6"/>
<evidence type="ECO:0000256" key="2">
    <source>
        <dbReference type="ARBA" id="ARBA00008193"/>
    </source>
</evidence>
<feature type="transmembrane region" description="Helical" evidence="7">
    <location>
        <begin position="120"/>
        <end position="140"/>
    </location>
</feature>
<name>A0A844YSV6_9SPHN</name>
<dbReference type="Proteomes" id="UP000466966">
    <property type="component" value="Unassembled WGS sequence"/>
</dbReference>
<dbReference type="RefSeq" id="WP_160771341.1">
    <property type="nucleotide sequence ID" value="NZ_WTYV01000002.1"/>
</dbReference>
<dbReference type="OrthoDB" id="9791874at2"/>
<evidence type="ECO:0000313" key="10">
    <source>
        <dbReference type="Proteomes" id="UP000466966"/>
    </source>
</evidence>
<dbReference type="PANTHER" id="PTHR30506">
    <property type="entry name" value="INNER MEMBRANE PROTEIN"/>
    <property type="match status" value="1"/>
</dbReference>
<feature type="transmembrane region" description="Helical" evidence="7">
    <location>
        <begin position="35"/>
        <end position="56"/>
    </location>
</feature>
<evidence type="ECO:0000256" key="3">
    <source>
        <dbReference type="ARBA" id="ARBA00022475"/>
    </source>
</evidence>
<gene>
    <name evidence="9" type="ORF">GRI99_07190</name>
</gene>
<evidence type="ECO:0000313" key="9">
    <source>
        <dbReference type="EMBL" id="MXO71425.1"/>
    </source>
</evidence>
<evidence type="ECO:0000256" key="5">
    <source>
        <dbReference type="ARBA" id="ARBA00022989"/>
    </source>
</evidence>
<dbReference type="InterPro" id="IPR005115">
    <property type="entry name" value="Gly_transporter"/>
</dbReference>
<accession>A0A844YSV6</accession>
<evidence type="ECO:0000256" key="6">
    <source>
        <dbReference type="ARBA" id="ARBA00023136"/>
    </source>
</evidence>
<feature type="domain" description="Glycine transporter" evidence="8">
    <location>
        <begin position="11"/>
        <end position="83"/>
    </location>
</feature>
<evidence type="ECO:0000256" key="1">
    <source>
        <dbReference type="ARBA" id="ARBA00004651"/>
    </source>
</evidence>
<evidence type="ECO:0000256" key="4">
    <source>
        <dbReference type="ARBA" id="ARBA00022692"/>
    </source>
</evidence>
<feature type="transmembrane region" description="Helical" evidence="7">
    <location>
        <begin position="152"/>
        <end position="170"/>
    </location>
</feature>
<comment type="similarity">
    <text evidence="2">Belongs to the UPF0126 family.</text>
</comment>
<feature type="domain" description="Glycine transporter" evidence="8">
    <location>
        <begin position="95"/>
        <end position="167"/>
    </location>
</feature>
<comment type="subcellular location">
    <subcellularLocation>
        <location evidence="1">Cell membrane</location>
        <topology evidence="1">Multi-pass membrane protein</topology>
    </subcellularLocation>
</comment>
<keyword evidence="6 7" id="KW-0472">Membrane</keyword>
<dbReference type="GO" id="GO:0005886">
    <property type="term" value="C:plasma membrane"/>
    <property type="evidence" value="ECO:0007669"/>
    <property type="project" value="UniProtKB-SubCell"/>
</dbReference>
<evidence type="ECO:0000259" key="8">
    <source>
        <dbReference type="Pfam" id="PF03458"/>
    </source>
</evidence>
<keyword evidence="5 7" id="KW-1133">Transmembrane helix</keyword>
<organism evidence="9 10">
    <name type="scientific">Alteraurantiacibacter buctensis</name>
    <dbReference type="NCBI Taxonomy" id="1503981"/>
    <lineage>
        <taxon>Bacteria</taxon>
        <taxon>Pseudomonadati</taxon>
        <taxon>Pseudomonadota</taxon>
        <taxon>Alphaproteobacteria</taxon>
        <taxon>Sphingomonadales</taxon>
        <taxon>Erythrobacteraceae</taxon>
        <taxon>Alteraurantiacibacter</taxon>
    </lineage>
</organism>
<proteinExistence type="inferred from homology"/>
<evidence type="ECO:0000256" key="7">
    <source>
        <dbReference type="SAM" id="Phobius"/>
    </source>
</evidence>
<dbReference type="Pfam" id="PF03458">
    <property type="entry name" value="Gly_transporter"/>
    <property type="match status" value="2"/>
</dbReference>